<feature type="domain" description="DUF6598" evidence="2">
    <location>
        <begin position="121"/>
        <end position="202"/>
    </location>
</feature>
<dbReference type="PANTHER" id="PTHR33065:SF88">
    <property type="entry name" value="OS11G0104220 PROTEIN"/>
    <property type="match status" value="1"/>
</dbReference>
<reference evidence="3" key="2">
    <citation type="submission" date="2021-12" db="EMBL/GenBank/DDBJ databases">
        <title>Resequencing data analysis of finger millet.</title>
        <authorList>
            <person name="Hatakeyama M."/>
            <person name="Aluri S."/>
            <person name="Balachadran M.T."/>
            <person name="Sivarajan S.R."/>
            <person name="Poveda L."/>
            <person name="Shimizu-Inatsugi R."/>
            <person name="Schlapbach R."/>
            <person name="Sreeman S.M."/>
            <person name="Shimizu K.K."/>
        </authorList>
    </citation>
    <scope>NUCLEOTIDE SEQUENCE</scope>
</reference>
<name>A0AAV5FE89_ELECO</name>
<organism evidence="3 4">
    <name type="scientific">Eleusine coracana subsp. coracana</name>
    <dbReference type="NCBI Taxonomy" id="191504"/>
    <lineage>
        <taxon>Eukaryota</taxon>
        <taxon>Viridiplantae</taxon>
        <taxon>Streptophyta</taxon>
        <taxon>Embryophyta</taxon>
        <taxon>Tracheophyta</taxon>
        <taxon>Spermatophyta</taxon>
        <taxon>Magnoliopsida</taxon>
        <taxon>Liliopsida</taxon>
        <taxon>Poales</taxon>
        <taxon>Poaceae</taxon>
        <taxon>PACMAD clade</taxon>
        <taxon>Chloridoideae</taxon>
        <taxon>Cynodonteae</taxon>
        <taxon>Eleusininae</taxon>
        <taxon>Eleusine</taxon>
    </lineage>
</organism>
<evidence type="ECO:0000259" key="2">
    <source>
        <dbReference type="Pfam" id="PF20241"/>
    </source>
</evidence>
<protein>
    <recommendedName>
        <fullName evidence="2">DUF6598 domain-containing protein</fullName>
    </recommendedName>
</protein>
<feature type="region of interest" description="Disordered" evidence="1">
    <location>
        <begin position="1"/>
        <end position="43"/>
    </location>
</feature>
<accession>A0AAV5FE89</accession>
<dbReference type="AlphaFoldDB" id="A0AAV5FE89"/>
<dbReference type="Pfam" id="PF20241">
    <property type="entry name" value="DUF6598"/>
    <property type="match status" value="2"/>
</dbReference>
<keyword evidence="4" id="KW-1185">Reference proteome</keyword>
<gene>
    <name evidence="3" type="primary">gb21845</name>
    <name evidence="3" type="ORF">PR202_gb21845</name>
</gene>
<evidence type="ECO:0000313" key="3">
    <source>
        <dbReference type="EMBL" id="GJN33266.1"/>
    </source>
</evidence>
<feature type="domain" description="DUF6598" evidence="2">
    <location>
        <begin position="62"/>
        <end position="112"/>
    </location>
</feature>
<evidence type="ECO:0000256" key="1">
    <source>
        <dbReference type="SAM" id="MobiDB-lite"/>
    </source>
</evidence>
<reference evidence="3" key="1">
    <citation type="journal article" date="2018" name="DNA Res.">
        <title>Multiple hybrid de novo genome assembly of finger millet, an orphan allotetraploid crop.</title>
        <authorList>
            <person name="Hatakeyama M."/>
            <person name="Aluri S."/>
            <person name="Balachadran M.T."/>
            <person name="Sivarajan S.R."/>
            <person name="Patrignani A."/>
            <person name="Gruter S."/>
            <person name="Poveda L."/>
            <person name="Shimizu-Inatsugi R."/>
            <person name="Baeten J."/>
            <person name="Francoijs K.J."/>
            <person name="Nataraja K.N."/>
            <person name="Reddy Y.A.N."/>
            <person name="Phadnis S."/>
            <person name="Ravikumar R.L."/>
            <person name="Schlapbach R."/>
            <person name="Sreeman S.M."/>
            <person name="Shimizu K.K."/>
        </authorList>
    </citation>
    <scope>NUCLEOTIDE SEQUENCE</scope>
</reference>
<dbReference type="InterPro" id="IPR046533">
    <property type="entry name" value="DUF6598"/>
</dbReference>
<sequence>MSGCKRGVEAVVGSRRDEDSSNDTKGPAWNLPASLEKDREEQEESELVIITGRQGSYQAGLTDPYLVLAGPTRAVMVALSDPVVIEVELSVKGTTESEDKYLSFLVAPVFCSNKPGLAGNVNDEEIVLFDSGGKKLPDTSDGEINLTRRVVSVEIEGKLQVYVDVLARGKNVMRKMREFKSSEDGESNDIFNMGFCKMQVTVNWSLISYYSAPQESGQCNQF</sequence>
<dbReference type="EMBL" id="BQKI01000084">
    <property type="protein sequence ID" value="GJN33266.1"/>
    <property type="molecule type" value="Genomic_DNA"/>
</dbReference>
<dbReference type="Proteomes" id="UP001054889">
    <property type="component" value="Unassembled WGS sequence"/>
</dbReference>
<dbReference type="PANTHER" id="PTHR33065">
    <property type="entry name" value="OS07G0486400 PROTEIN"/>
    <property type="match status" value="1"/>
</dbReference>
<proteinExistence type="predicted"/>
<comment type="caution">
    <text evidence="3">The sequence shown here is derived from an EMBL/GenBank/DDBJ whole genome shotgun (WGS) entry which is preliminary data.</text>
</comment>
<evidence type="ECO:0000313" key="4">
    <source>
        <dbReference type="Proteomes" id="UP001054889"/>
    </source>
</evidence>